<dbReference type="SUPFAM" id="SSF49899">
    <property type="entry name" value="Concanavalin A-like lectins/glucanases"/>
    <property type="match status" value="1"/>
</dbReference>
<protein>
    <submittedName>
        <fullName evidence="2">Uncharacterized protein</fullName>
    </submittedName>
</protein>
<feature type="compositionally biased region" description="Polar residues" evidence="1">
    <location>
        <begin position="435"/>
        <end position="449"/>
    </location>
</feature>
<reference evidence="2 3" key="1">
    <citation type="journal article" date="2012" name="Genome Biol.">
        <title>Genome and low-iron response of an oceanic diatom adapted to chronic iron limitation.</title>
        <authorList>
            <person name="Lommer M."/>
            <person name="Specht M."/>
            <person name="Roy A.S."/>
            <person name="Kraemer L."/>
            <person name="Andreson R."/>
            <person name="Gutowska M.A."/>
            <person name="Wolf J."/>
            <person name="Bergner S.V."/>
            <person name="Schilhabel M.B."/>
            <person name="Klostermeier U.C."/>
            <person name="Beiko R.G."/>
            <person name="Rosenstiel P."/>
            <person name="Hippler M."/>
            <person name="Laroche J."/>
        </authorList>
    </citation>
    <scope>NUCLEOTIDE SEQUENCE [LARGE SCALE GENOMIC DNA]</scope>
    <source>
        <strain evidence="2 3">CCMP1005</strain>
    </source>
</reference>
<feature type="compositionally biased region" description="Basic and acidic residues" evidence="1">
    <location>
        <begin position="249"/>
        <end position="261"/>
    </location>
</feature>
<feature type="region of interest" description="Disordered" evidence="1">
    <location>
        <begin position="2728"/>
        <end position="2750"/>
    </location>
</feature>
<accession>K0S8G4</accession>
<dbReference type="PANTHER" id="PTHR45713">
    <property type="entry name" value="FTP DOMAIN-CONTAINING PROTEIN"/>
    <property type="match status" value="1"/>
</dbReference>
<dbReference type="InterPro" id="IPR008979">
    <property type="entry name" value="Galactose-bd-like_sf"/>
</dbReference>
<dbReference type="InterPro" id="IPR051941">
    <property type="entry name" value="BG_Antigen-Binding_Lectin"/>
</dbReference>
<dbReference type="Gene3D" id="2.60.120.200">
    <property type="match status" value="1"/>
</dbReference>
<dbReference type="InterPro" id="IPR013320">
    <property type="entry name" value="ConA-like_dom_sf"/>
</dbReference>
<evidence type="ECO:0000313" key="2">
    <source>
        <dbReference type="EMBL" id="EJK62463.1"/>
    </source>
</evidence>
<feature type="compositionally biased region" description="Polar residues" evidence="1">
    <location>
        <begin position="2731"/>
        <end position="2745"/>
    </location>
</feature>
<name>K0S8G4_THAOC</name>
<comment type="caution">
    <text evidence="2">The sequence shown here is derived from an EMBL/GenBank/DDBJ whole genome shotgun (WGS) entry which is preliminary data.</text>
</comment>
<feature type="non-terminal residue" evidence="2">
    <location>
        <position position="3104"/>
    </location>
</feature>
<dbReference type="EMBL" id="AGNL01018869">
    <property type="protein sequence ID" value="EJK62463.1"/>
    <property type="molecule type" value="Genomic_DNA"/>
</dbReference>
<organism evidence="2 3">
    <name type="scientific">Thalassiosira oceanica</name>
    <name type="common">Marine diatom</name>
    <dbReference type="NCBI Taxonomy" id="159749"/>
    <lineage>
        <taxon>Eukaryota</taxon>
        <taxon>Sar</taxon>
        <taxon>Stramenopiles</taxon>
        <taxon>Ochrophyta</taxon>
        <taxon>Bacillariophyta</taxon>
        <taxon>Coscinodiscophyceae</taxon>
        <taxon>Thalassiosirophycidae</taxon>
        <taxon>Thalassiosirales</taxon>
        <taxon>Thalassiosiraceae</taxon>
        <taxon>Thalassiosira</taxon>
    </lineage>
</organism>
<feature type="compositionally biased region" description="Low complexity" evidence="1">
    <location>
        <begin position="424"/>
        <end position="434"/>
    </location>
</feature>
<feature type="region of interest" description="Disordered" evidence="1">
    <location>
        <begin position="424"/>
        <end position="452"/>
    </location>
</feature>
<evidence type="ECO:0000313" key="3">
    <source>
        <dbReference type="Proteomes" id="UP000266841"/>
    </source>
</evidence>
<feature type="compositionally biased region" description="Polar residues" evidence="1">
    <location>
        <begin position="1816"/>
        <end position="1826"/>
    </location>
</feature>
<keyword evidence="3" id="KW-1185">Reference proteome</keyword>
<feature type="region of interest" description="Disordered" evidence="1">
    <location>
        <begin position="235"/>
        <end position="278"/>
    </location>
</feature>
<dbReference type="PANTHER" id="PTHR45713:SF6">
    <property type="entry name" value="F5_8 TYPE C DOMAIN-CONTAINING PROTEIN"/>
    <property type="match status" value="1"/>
</dbReference>
<dbReference type="OrthoDB" id="547680at2759"/>
<proteinExistence type="predicted"/>
<gene>
    <name evidence="2" type="ORF">THAOC_16927</name>
</gene>
<feature type="compositionally biased region" description="Polar residues" evidence="1">
    <location>
        <begin position="263"/>
        <end position="277"/>
    </location>
</feature>
<evidence type="ECO:0000256" key="1">
    <source>
        <dbReference type="SAM" id="MobiDB-lite"/>
    </source>
</evidence>
<dbReference type="SUPFAM" id="SSF49785">
    <property type="entry name" value="Galactose-binding domain-like"/>
    <property type="match status" value="2"/>
</dbReference>
<sequence>MLGSNIFCPFVSFIKLAQLKGPLTPVRLVTVLLWRAMGFADKTKIFGAPTAFETSQRQAMMPMRSNERPTGKVSTMINNTLGTTVPPGAPAPETVAMSRADKVGKISQPLNNNKTKLSNRPQFDWCQFDWRINFLCGGGSSSELLFVGASSMKSMSTSRGSFSLLPGLVLLTNSVGGVYGQELQVSILFLRRGPFSSTLTEVSMKASRNLRGKRDSPYIHHLFLDSHETPTLEEDIRDPIPGLTWGNAEKQKGERGKEKLSSKLPTGNPTSAPSKMNHSICERSKNIAADTDSDCPLRDLFHGALEGHCLDSKGQMYDTFSTWLWPYNAEYPDNHEGCSLFCLENTQKSSLSHLVGASYDGLCHCAFERGRMPTITSTPTLHVKSTAGRLGSGHVSDKMMEENAKCASSIGNAPKCFRHKPSSSAVPSFSSQPSYTPSASLQPSENPSYTPDEHYNNIDAFVGLCVDSTLETFGGIAIELVGTLEDCYGHCQELIRTDWMLSDDHVGVQFDYTSAICECLFEAGVNQPTDESLRNLLREIVPKSNFTWNNVHTFEEVGQMGAGAILRGNLDSGRVCVPHLNYKQKYNSIGKVEWGKIVETEAGAWTALSSTYLGREEGEVEDRMHFQSLGEFDSSEDAAIEFTISAFSSRLSARYILVWLEEGTELRISEVQVFGYEGVDLIKPEFVSSSSGDPQLAVDGNFTTAFSARVSEIDGGPWLWIDFGKMEEMKYASINGICSPTEEEDIVEADGDCQARLILYSSNFESLGSDYIGYEGINTPVANVSFEGSASAKGGITIRAGDFLDPKSVHFSLFTSLLGGEISLQRRGKYAANDSKVEGSEFPNLQETRIRLERVNSNFRAFYANGFSTSGIWVPVSSFDAEIVTDFSLGLAVSPGDGLGSNTRLMPSTAILTGTDLKVYNITFDQASDHISHTLGVQRKSENMQNCTAGYRSVFKWDREDEVGLFPLLQHEAYEVFECNPISDMPNYVKQGSGHCADAYNQVFSGITFDSVLDLTKCRSTCDSYALQPGYRGLDWISPSSCRCLIDSSVGGEIRPESGGTGVYEQGAGAGKVITTTRASQDGVLCYSFDFIYDTQNQLTGLCLDSDSKWLRVRVRIGKIWHGGILSWVRSFLLQPGGRCFFEKGMTPSVPSGYEFSLGSVGSGPVTFGSEDEGYTCFPSLTAAPILSSDQEPDETNAVDKLKEACGEVNCTLFLDTDCHSERDISLVLVEPTSLNATQTQASEANFTMSEWDPVTRLSNSTNMFELADQTIECSVSEAFPGCRYEDQIEDKLLLRPDSNNITLLDKIDDIIDQKMFELAKNNTRAAVESLKEKAHEYQVKKRYLDDSNKVVAVQTDLTDGESDAEYLSSELSKVGLNASDERYSQPFLSVAMSDQGQSEIELENMLSRFGDNSDKEMFNETQYEQISQMETKFDAFDEKFQPLYVNGTEASGTSAPTQAPSVSGGRRKLVKYVYKPQRKSRDDEMNYIRQVRSPRKLLGLGSFPSLRAKTNELVSAFPMHSDFLLRRLSAASQEECSTLNCTATLIEESYTMIDTSVNAITPLLDDLASSLGTIETFSQSLGLSQSVVNVVVRIISVMAKIPGFGSTINMVKKVLDPFAKTFKGIVGKFTNFVEKHSKRWLSKIDEVLEAVTKGHVLLGTVTTVTRTFADLGQNMCIRGAAAGLGFDVFGKLEDAGAAFLDYIRSTATLFSGVAGALLRSPFDEILSTLNFIGDNFLPVINGLKPLEMLGGLLTSKITIPWINLPKKAENRGPSRCARGYYKSVIPNMCVGLPADIGTLRTPAGSTPAEVGGGQASTETGPSTVSSLVRQPSQHSVSATVTSQLAHTISTQLAAANIAMATHGPSCLTLPLALMRTQRQQLVCQAPGATLFAEAPDNNRATKRDGYFRRTSNKYDTCAIWFSTNLPLTVACSSVDKLLSGIDEAINKIINSILQSVNLDLNHIASDIFEAIGLPDVTFPSLENPFQKVVLPSIEIPDLGIDDIVQDVMDFPNHLQDKMLQNAPPLIRDAVEKCANPGSDQMTCLRDEVLGAIPGVGGVVSQMDELTEVVAGIQQSLQSNVENLLSGIALPKCINETTVPIDVADIVRKKLGIDLPDEACNIEMPMCTEYEAFDPSSLTDELGDVVESIVSDIEPFLEGVTTALEIPINVTKRVELITSLDLPTPTGDDTSYDVDADTAKDFGVGDFFIEMDITGKDVPVTQSIGTTNRSIGTTLYASKVRIQHNGDGLINIMEVEVYSSGTNVALQGTAELSSTYSSPNYDLVASTAIDGLTSNGYKFAHSDDEYGAYLEIDLGQVYDIESVRIFNRPSNEDRLSDSTVTLRSPSDEVLHTYEIGDASSLSTIDISASDFDPFNRCGEIDICINRCLDVYNSGLEIVDPNDIPALKQFRFPGHWNSDSARGGYCSLACIGGLVHDAETGADGRITSYNNGFCSAPDPFSSCIENCNCCTSSKESKRAICRSGCEFWRRTEFDPFSPFSLPTPEGVDTSFDVKGASFGTSDFRIEMDLTGMGRSISEEGRDYGTLFSRSALAGSPAVFIYDGGTVLFRAFEDIEFVNALPDPESQITRHVVFSRTGRKLTIQVDDTIFEKTISGSVSIPDNTKAIIEKQKIRFRGNSGNPRVQSLYMEVSNVMFQTCIGSELEQQAINDYILCNDDVSCKASLGYGYPIGNWCTGQVALSDNLPNIAWFRSGTFDLASKSWPNAVPGGSSAALSGNGMSKGSQSGHGADSEMTALEGTTADSIDFGDVIKTEFTICSVTRYTGGTTGTRKRILNGEGAGQRNWLHGHWGGRAGVAYYEGFKTVTNPSNVVPNTDWVVMCGTNAGSQLKLVNGANKGTSNGGQGDVKLVVNRGPFMPQESSDFAIAEVMVWDRGLTSEEMYGVSDNLMNKLAESGVVSSIPLYASKVRIQHNAEGYINIMEVEVYSEGNNVALQGNATMSSTRTALNPAYSLDASTAIDGLTSNSYKFAHSNLEDGAYLEIDLGQVYNIESVKVFNRLDYKYRLSDSTVTLRSPSDEVLYTYEIGDASSLSIIDISASDFDPFNRCGEIDICINRCLDVYNSGLEIVDPNDIPALKQFRFPGHWN</sequence>
<dbReference type="Gene3D" id="2.60.120.260">
    <property type="entry name" value="Galactose-binding domain-like"/>
    <property type="match status" value="2"/>
</dbReference>
<feature type="region of interest" description="Disordered" evidence="1">
    <location>
        <begin position="1802"/>
        <end position="1826"/>
    </location>
</feature>
<dbReference type="Proteomes" id="UP000266841">
    <property type="component" value="Unassembled WGS sequence"/>
</dbReference>